<evidence type="ECO:0000256" key="1">
    <source>
        <dbReference type="SAM" id="MobiDB-lite"/>
    </source>
</evidence>
<accession>A0A8J4YHS0</accession>
<keyword evidence="3" id="KW-1185">Reference proteome</keyword>
<organism evidence="2 3">
    <name type="scientific">Chionoecetes opilio</name>
    <name type="common">Atlantic snow crab</name>
    <name type="synonym">Cancer opilio</name>
    <dbReference type="NCBI Taxonomy" id="41210"/>
    <lineage>
        <taxon>Eukaryota</taxon>
        <taxon>Metazoa</taxon>
        <taxon>Ecdysozoa</taxon>
        <taxon>Arthropoda</taxon>
        <taxon>Crustacea</taxon>
        <taxon>Multicrustacea</taxon>
        <taxon>Malacostraca</taxon>
        <taxon>Eumalacostraca</taxon>
        <taxon>Eucarida</taxon>
        <taxon>Decapoda</taxon>
        <taxon>Pleocyemata</taxon>
        <taxon>Brachyura</taxon>
        <taxon>Eubrachyura</taxon>
        <taxon>Majoidea</taxon>
        <taxon>Majidae</taxon>
        <taxon>Chionoecetes</taxon>
    </lineage>
</organism>
<dbReference type="PANTHER" id="PTHR47018">
    <property type="entry name" value="CXC DOMAIN-CONTAINING PROTEIN-RELATED"/>
    <property type="match status" value="1"/>
</dbReference>
<evidence type="ECO:0000313" key="2">
    <source>
        <dbReference type="EMBL" id="KAG0723204.1"/>
    </source>
</evidence>
<dbReference type="AlphaFoldDB" id="A0A8J4YHS0"/>
<protein>
    <submittedName>
        <fullName evidence="2">Uncharacterized protein</fullName>
    </submittedName>
</protein>
<dbReference type="OrthoDB" id="6619148at2759"/>
<name>A0A8J4YHS0_CHIOP</name>
<evidence type="ECO:0000313" key="3">
    <source>
        <dbReference type="Proteomes" id="UP000770661"/>
    </source>
</evidence>
<feature type="region of interest" description="Disordered" evidence="1">
    <location>
        <begin position="396"/>
        <end position="434"/>
    </location>
</feature>
<sequence length="606" mass="68492">MSANCFVLCVADFEEPQSSSVMDWSACAVCQKKTSEPLRCPLNAHGADKSAPAVYGSFLEKVTQFRELNALPVPLAFGAATDVDELIRNHAQWHKSCHDQFNRQKLARAKKRGRDSTPAPEDRCRRPRKCFDKTSCIFCTKEDGLLHEFKTLGADDNVRSMARDLLDSDLLTRIGGVGDLIALEAKYHLACLVGLRNRHRSLIRNRENLQDASKPDKKARARAFAELVTYIENEVEEGTLLFKFASLRHLYESRLADFGIRSEVNKVRFKEQILKHFPYSQEQSDGKNVLLVFEKGMQQMLKQAMDTDYEGDALILAKAARIVREDIFRSCGFNFSGSFPPDCQKNSVPANLKSMVTMLMKGADLKDQDCTDSQACLTASQIILFNCKKRARRDKQIPSTAGLSKQLRGRKVDISEPPPAVQRQASRRPATRSATETFLIGYPSSSISGSQLPTNRQAFQYFLHLQSLPENTGNPKHQDLANETVEAIIPFWQMARIKTMTKYNAAQHFMTLHKKHRDLARNKCRTGDPGGKRSALVLELDSLFDIGASDAIQEIERNRLLSREKDKDIRFYQDQKTERKAHMSGHDKIFESLSQQQAERAAPPVF</sequence>
<proteinExistence type="predicted"/>
<dbReference type="EMBL" id="JACEEZ010008555">
    <property type="protein sequence ID" value="KAG0723204.1"/>
    <property type="molecule type" value="Genomic_DNA"/>
</dbReference>
<gene>
    <name evidence="2" type="ORF">GWK47_043123</name>
</gene>
<dbReference type="Proteomes" id="UP000770661">
    <property type="component" value="Unassembled WGS sequence"/>
</dbReference>
<dbReference type="PANTHER" id="PTHR47018:SF2">
    <property type="entry name" value="TESMIN_TSO1-LIKE CXC DOMAIN-CONTAINING PROTEIN"/>
    <property type="match status" value="1"/>
</dbReference>
<comment type="caution">
    <text evidence="2">The sequence shown here is derived from an EMBL/GenBank/DDBJ whole genome shotgun (WGS) entry which is preliminary data.</text>
</comment>
<reference evidence="2" key="1">
    <citation type="submission" date="2020-07" db="EMBL/GenBank/DDBJ databases">
        <title>The High-quality genome of the commercially important snow crab, Chionoecetes opilio.</title>
        <authorList>
            <person name="Jeong J.-H."/>
            <person name="Ryu S."/>
        </authorList>
    </citation>
    <scope>NUCLEOTIDE SEQUENCE</scope>
    <source>
        <strain evidence="2">MADBK_172401_WGS</strain>
        <tissue evidence="2">Digestive gland</tissue>
    </source>
</reference>